<dbReference type="InterPro" id="IPR010290">
    <property type="entry name" value="TM_effector"/>
</dbReference>
<feature type="transmembrane region" description="Helical" evidence="7">
    <location>
        <begin position="269"/>
        <end position="286"/>
    </location>
</feature>
<proteinExistence type="predicted"/>
<keyword evidence="5 7" id="KW-1133">Transmembrane helix</keyword>
<keyword evidence="2" id="KW-0813">Transport</keyword>
<gene>
    <name evidence="9" type="ordered locus">trd_1508</name>
</gene>
<dbReference type="Gene3D" id="1.20.1250.20">
    <property type="entry name" value="MFS general substrate transporter like domains"/>
    <property type="match status" value="1"/>
</dbReference>
<dbReference type="OrthoDB" id="9774907at2"/>
<evidence type="ECO:0000256" key="3">
    <source>
        <dbReference type="ARBA" id="ARBA00022475"/>
    </source>
</evidence>
<dbReference type="GO" id="GO:0005886">
    <property type="term" value="C:plasma membrane"/>
    <property type="evidence" value="ECO:0007669"/>
    <property type="project" value="UniProtKB-SubCell"/>
</dbReference>
<feature type="transmembrane region" description="Helical" evidence="7">
    <location>
        <begin position="382"/>
        <end position="403"/>
    </location>
</feature>
<reference evidence="9 10" key="1">
    <citation type="journal article" date="2009" name="PLoS ONE">
        <title>Complete genome sequence of the aerobic CO-oxidizing thermophile Thermomicrobium roseum.</title>
        <authorList>
            <person name="Wu D."/>
            <person name="Raymond J."/>
            <person name="Wu M."/>
            <person name="Chatterji S."/>
            <person name="Ren Q."/>
            <person name="Graham J.E."/>
            <person name="Bryant D.A."/>
            <person name="Robb F."/>
            <person name="Colman A."/>
            <person name="Tallon L.J."/>
            <person name="Badger J.H."/>
            <person name="Madupu R."/>
            <person name="Ward N.L."/>
            <person name="Eisen J.A."/>
        </authorList>
    </citation>
    <scope>NUCLEOTIDE SEQUENCE [LARGE SCALE GENOMIC DNA]</scope>
    <source>
        <strain evidence="10">ATCC 27502 / DSM 5159 / P-2</strain>
    </source>
</reference>
<dbReference type="PANTHER" id="PTHR43266">
    <property type="entry name" value="MACROLIDE-EFFLUX PROTEIN"/>
    <property type="match status" value="1"/>
</dbReference>
<dbReference type="PANTHER" id="PTHR43266:SF2">
    <property type="entry name" value="MAJOR FACILITATOR SUPERFAMILY (MFS) PROFILE DOMAIN-CONTAINING PROTEIN"/>
    <property type="match status" value="1"/>
</dbReference>
<keyword evidence="10" id="KW-1185">Reference proteome</keyword>
<organism evidence="9 10">
    <name type="scientific">Thermomicrobium roseum (strain ATCC 27502 / DSM 5159 / P-2)</name>
    <dbReference type="NCBI Taxonomy" id="309801"/>
    <lineage>
        <taxon>Bacteria</taxon>
        <taxon>Pseudomonadati</taxon>
        <taxon>Thermomicrobiota</taxon>
        <taxon>Thermomicrobia</taxon>
        <taxon>Thermomicrobiales</taxon>
        <taxon>Thermomicrobiaceae</taxon>
        <taxon>Thermomicrobium</taxon>
    </lineage>
</organism>
<evidence type="ECO:0000256" key="1">
    <source>
        <dbReference type="ARBA" id="ARBA00004651"/>
    </source>
</evidence>
<feature type="transmembrane region" description="Helical" evidence="7">
    <location>
        <begin position="94"/>
        <end position="120"/>
    </location>
</feature>
<keyword evidence="3" id="KW-1003">Cell membrane</keyword>
<feature type="domain" description="Major facilitator superfamily (MFS) profile" evidence="8">
    <location>
        <begin position="7"/>
        <end position="408"/>
    </location>
</feature>
<dbReference type="eggNOG" id="COG2211">
    <property type="taxonomic scope" value="Bacteria"/>
</dbReference>
<evidence type="ECO:0000256" key="7">
    <source>
        <dbReference type="SAM" id="Phobius"/>
    </source>
</evidence>
<evidence type="ECO:0000313" key="9">
    <source>
        <dbReference type="EMBL" id="ACM05068.1"/>
    </source>
</evidence>
<evidence type="ECO:0000256" key="5">
    <source>
        <dbReference type="ARBA" id="ARBA00022989"/>
    </source>
</evidence>
<dbReference type="CDD" id="cd06173">
    <property type="entry name" value="MFS_MefA_like"/>
    <property type="match status" value="1"/>
</dbReference>
<dbReference type="GO" id="GO:0022857">
    <property type="term" value="F:transmembrane transporter activity"/>
    <property type="evidence" value="ECO:0007669"/>
    <property type="project" value="InterPro"/>
</dbReference>
<keyword evidence="6 7" id="KW-0472">Membrane</keyword>
<name>B9KZN8_THERP</name>
<feature type="transmembrane region" description="Helical" evidence="7">
    <location>
        <begin position="317"/>
        <end position="342"/>
    </location>
</feature>
<dbReference type="Proteomes" id="UP000000447">
    <property type="component" value="Chromosome"/>
</dbReference>
<evidence type="ECO:0000256" key="2">
    <source>
        <dbReference type="ARBA" id="ARBA00022448"/>
    </source>
</evidence>
<evidence type="ECO:0000256" key="6">
    <source>
        <dbReference type="ARBA" id="ARBA00023136"/>
    </source>
</evidence>
<dbReference type="KEGG" id="tro:trd_1508"/>
<sequence>MEWREPLRLLVGNRRFAALWGSDLVATMGDRVHRVALAALVYELTGSMTVAGLAFLASGLPDLLLGPLAGVVVDRVDRRRVMIASDLARVLPVVLLPIAAEYWIGSLYLLLFMINAASILHRPAKMASIPAVVPPSQLTTANSLSSLAESLGDIGGYPLAGLVVGGLVSVMGNRHGLEAAFAVAALGYVVSALILWPLRLPPLVVGSDRSVRVVWRELVGGVRFLVDQPLVRTNTLLVALGAIAIGMAMPLLVGYAYARPERGEVTYSLLNFGIGVGSVAGALLVGTLNTRRLATLVVLGLVVMGTGLTGLGLEPPLWVGVMLTGLTGLGNLLFLVPSVTIVQRVTPANLMGRVFALRSTILFTALIAANGLGGWLGDDLGAGRAFLVVGSGLIIMTVALSLLPATRQADRLDDLMLEPSG</sequence>
<dbReference type="Pfam" id="PF05977">
    <property type="entry name" value="MFS_3"/>
    <property type="match status" value="1"/>
</dbReference>
<dbReference type="RefSeq" id="WP_015922455.1">
    <property type="nucleotide sequence ID" value="NC_011959.1"/>
</dbReference>
<keyword evidence="4 7" id="KW-0812">Transmembrane</keyword>
<evidence type="ECO:0000313" key="10">
    <source>
        <dbReference type="Proteomes" id="UP000000447"/>
    </source>
</evidence>
<dbReference type="InterPro" id="IPR020846">
    <property type="entry name" value="MFS_dom"/>
</dbReference>
<dbReference type="InterPro" id="IPR036259">
    <property type="entry name" value="MFS_trans_sf"/>
</dbReference>
<dbReference type="AlphaFoldDB" id="B9KZN8"/>
<feature type="transmembrane region" description="Helical" evidence="7">
    <location>
        <begin position="293"/>
        <end position="311"/>
    </location>
</feature>
<accession>B9KZN8</accession>
<dbReference type="STRING" id="309801.trd_1508"/>
<evidence type="ECO:0000256" key="4">
    <source>
        <dbReference type="ARBA" id="ARBA00022692"/>
    </source>
</evidence>
<dbReference type="HOGENOM" id="CLU_034180_15_3_0"/>
<feature type="transmembrane region" description="Helical" evidence="7">
    <location>
        <begin position="354"/>
        <end position="376"/>
    </location>
</feature>
<comment type="subcellular location">
    <subcellularLocation>
        <location evidence="1">Cell membrane</location>
        <topology evidence="1">Multi-pass membrane protein</topology>
    </subcellularLocation>
</comment>
<protein>
    <submittedName>
        <fullName evidence="9">Putative membrane transport protein</fullName>
    </submittedName>
</protein>
<dbReference type="PROSITE" id="PS50850">
    <property type="entry name" value="MFS"/>
    <property type="match status" value="1"/>
</dbReference>
<feature type="transmembrane region" description="Helical" evidence="7">
    <location>
        <begin position="238"/>
        <end position="257"/>
    </location>
</feature>
<dbReference type="SUPFAM" id="SSF103473">
    <property type="entry name" value="MFS general substrate transporter"/>
    <property type="match status" value="1"/>
</dbReference>
<evidence type="ECO:0000259" key="8">
    <source>
        <dbReference type="PROSITE" id="PS50850"/>
    </source>
</evidence>
<dbReference type="EMBL" id="CP001275">
    <property type="protein sequence ID" value="ACM05068.1"/>
    <property type="molecule type" value="Genomic_DNA"/>
</dbReference>